<dbReference type="RefSeq" id="WP_053379116.1">
    <property type="nucleotide sequence ID" value="NZ_CP011801.1"/>
</dbReference>
<accession>A0A0K2GA76</accession>
<evidence type="ECO:0008006" key="3">
    <source>
        <dbReference type="Google" id="ProtNLM"/>
    </source>
</evidence>
<reference evidence="1 2" key="1">
    <citation type="journal article" date="2015" name="Proc. Natl. Acad. Sci. U.S.A.">
        <title>Expanded metabolic versatility of ubiquitous nitrite-oxidizing bacteria from the genus Nitrospira.</title>
        <authorList>
            <person name="Koch H."/>
            <person name="Lucker S."/>
            <person name="Albertsen M."/>
            <person name="Kitzinger K."/>
            <person name="Herbold C."/>
            <person name="Spieck E."/>
            <person name="Nielsen P.H."/>
            <person name="Wagner M."/>
            <person name="Daims H."/>
        </authorList>
    </citation>
    <scope>NUCLEOTIDE SEQUENCE [LARGE SCALE GENOMIC DNA]</scope>
    <source>
        <strain evidence="1 2">NSP M-1</strain>
    </source>
</reference>
<keyword evidence="2" id="KW-1185">Reference proteome</keyword>
<organism evidence="1 2">
    <name type="scientific">Nitrospira moscoviensis</name>
    <dbReference type="NCBI Taxonomy" id="42253"/>
    <lineage>
        <taxon>Bacteria</taxon>
        <taxon>Pseudomonadati</taxon>
        <taxon>Nitrospirota</taxon>
        <taxon>Nitrospiria</taxon>
        <taxon>Nitrospirales</taxon>
        <taxon>Nitrospiraceae</taxon>
        <taxon>Nitrospira</taxon>
    </lineage>
</organism>
<evidence type="ECO:0000313" key="2">
    <source>
        <dbReference type="Proteomes" id="UP000069205"/>
    </source>
</evidence>
<dbReference type="OrthoDB" id="9782069at2"/>
<dbReference type="PROSITE" id="PS51257">
    <property type="entry name" value="PROKAR_LIPOPROTEIN"/>
    <property type="match status" value="1"/>
</dbReference>
<sequence length="178" mass="19805">MDSHRATRHLMTTCLGVIVLGLMSCGTSGIPASDRSAALSRAKIYLAAADYRRAIETCQVELAERPSAAGYVYLTYVYQALDAYVDSLAKADRWVLVEQLARSLSSQRPDELLEAPDVLARIAKELIQDAAKRQADVAAGMATRLDGGQVAKLWDEQKRWREQRPDGWWLGVPPEWGW</sequence>
<dbReference type="EMBL" id="CP011801">
    <property type="protein sequence ID" value="ALA57871.1"/>
    <property type="molecule type" value="Genomic_DNA"/>
</dbReference>
<name>A0A0K2GA76_NITMO</name>
<evidence type="ECO:0000313" key="1">
    <source>
        <dbReference type="EMBL" id="ALA57871.1"/>
    </source>
</evidence>
<protein>
    <recommendedName>
        <fullName evidence="3">Lipoprotein</fullName>
    </recommendedName>
</protein>
<dbReference type="STRING" id="42253.NITMOv2_1444"/>
<proteinExistence type="predicted"/>
<dbReference type="Proteomes" id="UP000069205">
    <property type="component" value="Chromosome"/>
</dbReference>
<dbReference type="KEGG" id="nmv:NITMOv2_1444"/>
<dbReference type="AlphaFoldDB" id="A0A0K2GA76"/>
<gene>
    <name evidence="1" type="ORF">NITMOv2_1444</name>
</gene>
<dbReference type="PATRIC" id="fig|42253.5.peg.1413"/>